<dbReference type="PhylomeDB" id="B8MMK3"/>
<evidence type="ECO:0000313" key="2">
    <source>
        <dbReference type="Proteomes" id="UP000001745"/>
    </source>
</evidence>
<dbReference type="eggNOG" id="ENOG502SA1Y">
    <property type="taxonomic scope" value="Eukaryota"/>
</dbReference>
<dbReference type="AlphaFoldDB" id="B8MMK3"/>
<dbReference type="RefSeq" id="XP_002485995.1">
    <property type="nucleotide sequence ID" value="XM_002485950.1"/>
</dbReference>
<sequence length="277" mass="31674">MVWIPRDIAARYLAETTLLNAYILTPISSTALNKLKSRFEHGAALHYNPQVEFNIQHAPDEYIGKTHSYIRAMENEANRDYPFLLIDEWATTDCAVWYIDSFAAEYELDDDGTGFAAPSTDVLHEILVKASMVAWMHNDVEISSGPSEQLIHSVYKNYRTPVNNWPEIAGCEEELRAEEDEKMCILFHARAGRCVAEPGDYEECTDDEIVHNAVARLKPEVAESNGMISDWKWFHTAKEFDLGDGTVKQFPQGSIWLDVVFDTKFDWPEYKWPKGSL</sequence>
<keyword evidence="2" id="KW-1185">Reference proteome</keyword>
<organism evidence="1 2">
    <name type="scientific">Talaromyces stipitatus (strain ATCC 10500 / CBS 375.48 / QM 6759 / NRRL 1006)</name>
    <name type="common">Penicillium stipitatum</name>
    <dbReference type="NCBI Taxonomy" id="441959"/>
    <lineage>
        <taxon>Eukaryota</taxon>
        <taxon>Fungi</taxon>
        <taxon>Dikarya</taxon>
        <taxon>Ascomycota</taxon>
        <taxon>Pezizomycotina</taxon>
        <taxon>Eurotiomycetes</taxon>
        <taxon>Eurotiomycetidae</taxon>
        <taxon>Eurotiales</taxon>
        <taxon>Trichocomaceae</taxon>
        <taxon>Talaromyces</taxon>
        <taxon>Talaromyces sect. Talaromyces</taxon>
    </lineage>
</organism>
<dbReference type="InParanoid" id="B8MMK3"/>
<name>B8MMK3_TALSN</name>
<reference evidence="2" key="1">
    <citation type="journal article" date="2015" name="Genome Announc.">
        <title>Genome sequence of the AIDS-associated pathogen Penicillium marneffei (ATCC18224) and its near taxonomic relative Talaromyces stipitatus (ATCC10500).</title>
        <authorList>
            <person name="Nierman W.C."/>
            <person name="Fedorova-Abrams N.D."/>
            <person name="Andrianopoulos A."/>
        </authorList>
    </citation>
    <scope>NUCLEOTIDE SEQUENCE [LARGE SCALE GENOMIC DNA]</scope>
    <source>
        <strain evidence="2">ATCC 10500 / CBS 375.48 / QM 6759 / NRRL 1006</strain>
    </source>
</reference>
<accession>B8MMK3</accession>
<dbReference type="HOGENOM" id="CLU_092860_0_0_1"/>
<dbReference type="OMA" id="SHQYIRA"/>
<protein>
    <submittedName>
        <fullName evidence="1">Uncharacterized protein</fullName>
    </submittedName>
</protein>
<evidence type="ECO:0000313" key="1">
    <source>
        <dbReference type="EMBL" id="EED13757.1"/>
    </source>
</evidence>
<dbReference type="OrthoDB" id="5329332at2759"/>
<dbReference type="GeneID" id="8105446"/>
<dbReference type="EMBL" id="EQ962658">
    <property type="protein sequence ID" value="EED13757.1"/>
    <property type="molecule type" value="Genomic_DNA"/>
</dbReference>
<proteinExistence type="predicted"/>
<gene>
    <name evidence="1" type="ORF">TSTA_100030</name>
</gene>
<dbReference type="VEuPathDB" id="FungiDB:TSTA_100030"/>
<dbReference type="Proteomes" id="UP000001745">
    <property type="component" value="Unassembled WGS sequence"/>
</dbReference>